<evidence type="ECO:0000313" key="2">
    <source>
        <dbReference type="Proteomes" id="UP000015106"/>
    </source>
</evidence>
<dbReference type="EnsemblPlants" id="TuG1812G0300002914.01.T09">
    <property type="protein sequence ID" value="TuG1812G0300002914.01.T09.cds309484"/>
    <property type="gene ID" value="TuG1812G0300002914.01"/>
</dbReference>
<dbReference type="Proteomes" id="UP000015106">
    <property type="component" value="Chromosome 3"/>
</dbReference>
<reference evidence="1" key="3">
    <citation type="submission" date="2022-06" db="UniProtKB">
        <authorList>
            <consortium name="EnsemblPlants"/>
        </authorList>
    </citation>
    <scope>IDENTIFICATION</scope>
</reference>
<sequence>MLVIHVYALITILSAVISRLLGQHICLPKDYFFMC</sequence>
<protein>
    <submittedName>
        <fullName evidence="1">Uncharacterized protein</fullName>
    </submittedName>
</protein>
<proteinExistence type="predicted"/>
<reference evidence="1" key="2">
    <citation type="submission" date="2018-03" db="EMBL/GenBank/DDBJ databases">
        <title>The Triticum urartu genome reveals the dynamic nature of wheat genome evolution.</title>
        <authorList>
            <person name="Ling H."/>
            <person name="Ma B."/>
            <person name="Shi X."/>
            <person name="Liu H."/>
            <person name="Dong L."/>
            <person name="Sun H."/>
            <person name="Cao Y."/>
            <person name="Gao Q."/>
            <person name="Zheng S."/>
            <person name="Li Y."/>
            <person name="Yu Y."/>
            <person name="Du H."/>
            <person name="Qi M."/>
            <person name="Li Y."/>
            <person name="Yu H."/>
            <person name="Cui Y."/>
            <person name="Wang N."/>
            <person name="Chen C."/>
            <person name="Wu H."/>
            <person name="Zhao Y."/>
            <person name="Zhang J."/>
            <person name="Li Y."/>
            <person name="Zhou W."/>
            <person name="Zhang B."/>
            <person name="Hu W."/>
            <person name="Eijk M."/>
            <person name="Tang J."/>
            <person name="Witsenboer H."/>
            <person name="Zhao S."/>
            <person name="Li Z."/>
            <person name="Zhang A."/>
            <person name="Wang D."/>
            <person name="Liang C."/>
        </authorList>
    </citation>
    <scope>NUCLEOTIDE SEQUENCE [LARGE SCALE GENOMIC DNA]</scope>
    <source>
        <strain evidence="1">cv. G1812</strain>
    </source>
</reference>
<evidence type="ECO:0000313" key="1">
    <source>
        <dbReference type="EnsemblPlants" id="TuG1812G0300002914.01.T09.cds309484"/>
    </source>
</evidence>
<keyword evidence="2" id="KW-1185">Reference proteome</keyword>
<dbReference type="AlphaFoldDB" id="A0A8R7PSK0"/>
<dbReference type="Gramene" id="TuG1812G0300002914.01.T09">
    <property type="protein sequence ID" value="TuG1812G0300002914.01.T09.cds309484"/>
    <property type="gene ID" value="TuG1812G0300002914.01"/>
</dbReference>
<reference evidence="2" key="1">
    <citation type="journal article" date="2013" name="Nature">
        <title>Draft genome of the wheat A-genome progenitor Triticum urartu.</title>
        <authorList>
            <person name="Ling H.Q."/>
            <person name="Zhao S."/>
            <person name="Liu D."/>
            <person name="Wang J."/>
            <person name="Sun H."/>
            <person name="Zhang C."/>
            <person name="Fan H."/>
            <person name="Li D."/>
            <person name="Dong L."/>
            <person name="Tao Y."/>
            <person name="Gao C."/>
            <person name="Wu H."/>
            <person name="Li Y."/>
            <person name="Cui Y."/>
            <person name="Guo X."/>
            <person name="Zheng S."/>
            <person name="Wang B."/>
            <person name="Yu K."/>
            <person name="Liang Q."/>
            <person name="Yang W."/>
            <person name="Lou X."/>
            <person name="Chen J."/>
            <person name="Feng M."/>
            <person name="Jian J."/>
            <person name="Zhang X."/>
            <person name="Luo G."/>
            <person name="Jiang Y."/>
            <person name="Liu J."/>
            <person name="Wang Z."/>
            <person name="Sha Y."/>
            <person name="Zhang B."/>
            <person name="Wu H."/>
            <person name="Tang D."/>
            <person name="Shen Q."/>
            <person name="Xue P."/>
            <person name="Zou S."/>
            <person name="Wang X."/>
            <person name="Liu X."/>
            <person name="Wang F."/>
            <person name="Yang Y."/>
            <person name="An X."/>
            <person name="Dong Z."/>
            <person name="Zhang K."/>
            <person name="Zhang X."/>
            <person name="Luo M.C."/>
            <person name="Dvorak J."/>
            <person name="Tong Y."/>
            <person name="Wang J."/>
            <person name="Yang H."/>
            <person name="Li Z."/>
            <person name="Wang D."/>
            <person name="Zhang A."/>
            <person name="Wang J."/>
        </authorList>
    </citation>
    <scope>NUCLEOTIDE SEQUENCE</scope>
    <source>
        <strain evidence="2">cv. G1812</strain>
    </source>
</reference>
<accession>A0A8R7PSK0</accession>
<name>A0A8R7PSK0_TRIUA</name>
<organism evidence="1 2">
    <name type="scientific">Triticum urartu</name>
    <name type="common">Red wild einkorn</name>
    <name type="synonym">Crithodium urartu</name>
    <dbReference type="NCBI Taxonomy" id="4572"/>
    <lineage>
        <taxon>Eukaryota</taxon>
        <taxon>Viridiplantae</taxon>
        <taxon>Streptophyta</taxon>
        <taxon>Embryophyta</taxon>
        <taxon>Tracheophyta</taxon>
        <taxon>Spermatophyta</taxon>
        <taxon>Magnoliopsida</taxon>
        <taxon>Liliopsida</taxon>
        <taxon>Poales</taxon>
        <taxon>Poaceae</taxon>
        <taxon>BOP clade</taxon>
        <taxon>Pooideae</taxon>
        <taxon>Triticodae</taxon>
        <taxon>Triticeae</taxon>
        <taxon>Triticinae</taxon>
        <taxon>Triticum</taxon>
    </lineage>
</organism>